<protein>
    <submittedName>
        <fullName evidence="1">Uncharacterized protein</fullName>
    </submittedName>
</protein>
<accession>A0A6C0KX53</accession>
<reference evidence="1" key="1">
    <citation type="journal article" date="2020" name="Nature">
        <title>Giant virus diversity and host interactions through global metagenomics.</title>
        <authorList>
            <person name="Schulz F."/>
            <person name="Roux S."/>
            <person name="Paez-Espino D."/>
            <person name="Jungbluth S."/>
            <person name="Walsh D.A."/>
            <person name="Denef V.J."/>
            <person name="McMahon K.D."/>
            <person name="Konstantinidis K.T."/>
            <person name="Eloe-Fadrosh E.A."/>
            <person name="Kyrpides N.C."/>
            <person name="Woyke T."/>
        </authorList>
    </citation>
    <scope>NUCLEOTIDE SEQUENCE</scope>
    <source>
        <strain evidence="1">GVMAG-S-3300013094-109</strain>
    </source>
</reference>
<organism evidence="1">
    <name type="scientific">viral metagenome</name>
    <dbReference type="NCBI Taxonomy" id="1070528"/>
    <lineage>
        <taxon>unclassified sequences</taxon>
        <taxon>metagenomes</taxon>
        <taxon>organismal metagenomes</taxon>
    </lineage>
</organism>
<evidence type="ECO:0000313" key="1">
    <source>
        <dbReference type="EMBL" id="QHU21267.1"/>
    </source>
</evidence>
<dbReference type="AlphaFoldDB" id="A0A6C0KX53"/>
<sequence>MSRVHPNKIEKSRVGFKWNMNEINRLYNEYEIKKLDVYTIAELHRRDVKGILYKLADEGIIQEYWEDARGWVNRNEKRAPVRNPITLNIEECWDTDSESEVEYSDSDEEYTLQDAEDDYDPYSFIDKINFFKSILPSSLFRS</sequence>
<name>A0A6C0KX53_9ZZZZ</name>
<proteinExistence type="predicted"/>
<dbReference type="EMBL" id="MN740989">
    <property type="protein sequence ID" value="QHU21267.1"/>
    <property type="molecule type" value="Genomic_DNA"/>
</dbReference>